<evidence type="ECO:0000256" key="1">
    <source>
        <dbReference type="ARBA" id="ARBA00022618"/>
    </source>
</evidence>
<evidence type="ECO:0000313" key="8">
    <source>
        <dbReference type="Proteomes" id="UP000292052"/>
    </source>
</evidence>
<evidence type="ECO:0000256" key="4">
    <source>
        <dbReference type="RuleBase" id="RU000383"/>
    </source>
</evidence>
<accession>A0A482VPK0</accession>
<reference evidence="7 8" key="1">
    <citation type="submission" date="2017-03" db="EMBL/GenBank/DDBJ databases">
        <title>Genome of the blue death feigning beetle - Asbolus verrucosus.</title>
        <authorList>
            <person name="Rider S.D."/>
        </authorList>
    </citation>
    <scope>NUCLEOTIDE SEQUENCE [LARGE SCALE GENOMIC DNA]</scope>
    <source>
        <strain evidence="7">Butters</strain>
        <tissue evidence="7">Head and leg muscle</tissue>
    </source>
</reference>
<dbReference type="GO" id="GO:0005634">
    <property type="term" value="C:nucleus"/>
    <property type="evidence" value="ECO:0007669"/>
    <property type="project" value="UniProtKB-ARBA"/>
</dbReference>
<name>A0A482VPK0_ASBVE</name>
<evidence type="ECO:0000256" key="2">
    <source>
        <dbReference type="ARBA" id="ARBA00023127"/>
    </source>
</evidence>
<dbReference type="InterPro" id="IPR006671">
    <property type="entry name" value="Cyclin_N"/>
</dbReference>
<protein>
    <submittedName>
        <fullName evidence="7">Cyclin N domain containing protein</fullName>
    </submittedName>
</protein>
<dbReference type="Pfam" id="PF00134">
    <property type="entry name" value="Cyclin_N"/>
    <property type="match status" value="1"/>
</dbReference>
<dbReference type="STRING" id="1661398.A0A482VPK0"/>
<dbReference type="SUPFAM" id="SSF47954">
    <property type="entry name" value="Cyclin-like"/>
    <property type="match status" value="2"/>
</dbReference>
<comment type="caution">
    <text evidence="7">The sequence shown here is derived from an EMBL/GenBank/DDBJ whole genome shotgun (WGS) entry which is preliminary data.</text>
</comment>
<dbReference type="FunFam" id="1.10.472.10:FF:000001">
    <property type="entry name" value="G2/mitotic-specific cyclin"/>
    <property type="match status" value="1"/>
</dbReference>
<keyword evidence="2 4" id="KW-0195">Cyclin</keyword>
<dbReference type="InterPro" id="IPR013763">
    <property type="entry name" value="Cyclin-like_dom"/>
</dbReference>
<dbReference type="GO" id="GO:0044772">
    <property type="term" value="P:mitotic cell cycle phase transition"/>
    <property type="evidence" value="ECO:0007669"/>
    <property type="project" value="InterPro"/>
</dbReference>
<keyword evidence="8" id="KW-1185">Reference proteome</keyword>
<feature type="domain" description="Cyclin-like" evidence="5">
    <location>
        <begin position="244"/>
        <end position="330"/>
    </location>
</feature>
<dbReference type="Pfam" id="PF02984">
    <property type="entry name" value="Cyclin_C"/>
    <property type="match status" value="1"/>
</dbReference>
<dbReference type="InterPro" id="IPR036915">
    <property type="entry name" value="Cyclin-like_sf"/>
</dbReference>
<evidence type="ECO:0000256" key="3">
    <source>
        <dbReference type="ARBA" id="ARBA00023306"/>
    </source>
</evidence>
<dbReference type="AlphaFoldDB" id="A0A482VPK0"/>
<evidence type="ECO:0000259" key="6">
    <source>
        <dbReference type="SMART" id="SM01332"/>
    </source>
</evidence>
<keyword evidence="3" id="KW-0131">Cell cycle</keyword>
<proteinExistence type="inferred from homology"/>
<dbReference type="GO" id="GO:0051301">
    <property type="term" value="P:cell division"/>
    <property type="evidence" value="ECO:0007669"/>
    <property type="project" value="UniProtKB-KW"/>
</dbReference>
<feature type="domain" description="Cyclin C-terminal" evidence="6">
    <location>
        <begin position="240"/>
        <end position="361"/>
    </location>
</feature>
<dbReference type="CDD" id="cd20507">
    <property type="entry name" value="CYCLIN_CCNB1-like_rpt1"/>
    <property type="match status" value="1"/>
</dbReference>
<dbReference type="InterPro" id="IPR046965">
    <property type="entry name" value="Cyclin_A/B-like"/>
</dbReference>
<feature type="domain" description="Cyclin-like" evidence="5">
    <location>
        <begin position="146"/>
        <end position="231"/>
    </location>
</feature>
<dbReference type="SMART" id="SM00385">
    <property type="entry name" value="CYCLIN"/>
    <property type="match status" value="2"/>
</dbReference>
<evidence type="ECO:0000313" key="7">
    <source>
        <dbReference type="EMBL" id="RZC34287.1"/>
    </source>
</evidence>
<dbReference type="InterPro" id="IPR039361">
    <property type="entry name" value="Cyclin"/>
</dbReference>
<dbReference type="SMART" id="SM01332">
    <property type="entry name" value="Cyclin_C"/>
    <property type="match status" value="1"/>
</dbReference>
<dbReference type="EMBL" id="QDEB01081332">
    <property type="protein sequence ID" value="RZC34287.1"/>
    <property type="molecule type" value="Genomic_DNA"/>
</dbReference>
<dbReference type="OrthoDB" id="5590282at2759"/>
<evidence type="ECO:0000259" key="5">
    <source>
        <dbReference type="SMART" id="SM00385"/>
    </source>
</evidence>
<gene>
    <name evidence="7" type="ORF">BDFB_005746</name>
</gene>
<dbReference type="Gene3D" id="1.10.472.10">
    <property type="entry name" value="Cyclin-like"/>
    <property type="match status" value="2"/>
</dbReference>
<comment type="similarity">
    <text evidence="4">Belongs to the cyclin family.</text>
</comment>
<dbReference type="PIRSF" id="PIRSF001771">
    <property type="entry name" value="Cyclin_A_B_D_E"/>
    <property type="match status" value="1"/>
</dbReference>
<dbReference type="PANTHER" id="PTHR10177">
    <property type="entry name" value="CYCLINS"/>
    <property type="match status" value="1"/>
</dbReference>
<keyword evidence="1" id="KW-0132">Cell division</keyword>
<dbReference type="GO" id="GO:0016538">
    <property type="term" value="F:cyclin-dependent protein serine/threonine kinase regulator activity"/>
    <property type="evidence" value="ECO:0007669"/>
    <property type="project" value="InterPro"/>
</dbReference>
<dbReference type="Proteomes" id="UP000292052">
    <property type="component" value="Unassembled WGS sequence"/>
</dbReference>
<sequence length="376" mass="42633">MALRHRDIVSAVTDRENLHSKQVKPQIKKQLTLVSRPALGEVSNKVNGVKHVAKRQEPVKDLKKKTVTKENVPTKKEPGPALVSYSSRQLDVIDPDADSKDEPQMVTEYLADIYSYLRELETKLSVRENFLEGHESSPKMRAILVNWLVQVHSNFKLCLETLYLCVSITDRYLQENKHIGRETLQLVGTSAMMVACKYEEMFLPELSDFVYICDDTFSKKQILKMEIDILNKLDCSLGRPLPIHFLRRYSKIAQVRMEQHTLGKYVLELALLDHSSAHIKPSIQAAAACYLSICILNDVSCPSKIWTPTLVHYTTYSYSDFKHVVAKFANMLLVAGTLKNQAIQSKYATSNFAKISTNPKLKGPLVERLAHSSPKS</sequence>
<organism evidence="7 8">
    <name type="scientific">Asbolus verrucosus</name>
    <name type="common">Desert ironclad beetle</name>
    <dbReference type="NCBI Taxonomy" id="1661398"/>
    <lineage>
        <taxon>Eukaryota</taxon>
        <taxon>Metazoa</taxon>
        <taxon>Ecdysozoa</taxon>
        <taxon>Arthropoda</taxon>
        <taxon>Hexapoda</taxon>
        <taxon>Insecta</taxon>
        <taxon>Pterygota</taxon>
        <taxon>Neoptera</taxon>
        <taxon>Endopterygota</taxon>
        <taxon>Coleoptera</taxon>
        <taxon>Polyphaga</taxon>
        <taxon>Cucujiformia</taxon>
        <taxon>Tenebrionidae</taxon>
        <taxon>Pimeliinae</taxon>
        <taxon>Asbolus</taxon>
    </lineage>
</organism>
<dbReference type="InterPro" id="IPR004367">
    <property type="entry name" value="Cyclin_C-dom"/>
</dbReference>